<protein>
    <recommendedName>
        <fullName evidence="4">CBS domain-containing protein</fullName>
    </recommendedName>
</protein>
<dbReference type="EMBL" id="JAMZMK010011369">
    <property type="protein sequence ID" value="KAI7727462.1"/>
    <property type="molecule type" value="Genomic_DNA"/>
</dbReference>
<dbReference type="InterPro" id="IPR050511">
    <property type="entry name" value="AMPK_gamma/SDS23_families"/>
</dbReference>
<dbReference type="PANTHER" id="PTHR13780">
    <property type="entry name" value="AMP-ACTIVATED PROTEIN KINASE, GAMMA REGULATORY SUBUNIT"/>
    <property type="match status" value="1"/>
</dbReference>
<dbReference type="SUPFAM" id="SSF54631">
    <property type="entry name" value="CBS-domain pair"/>
    <property type="match status" value="2"/>
</dbReference>
<dbReference type="CDD" id="cd02859">
    <property type="entry name" value="E_set_AMPKbeta_like_N"/>
    <property type="match status" value="1"/>
</dbReference>
<dbReference type="InterPro" id="IPR013783">
    <property type="entry name" value="Ig-like_fold"/>
</dbReference>
<evidence type="ECO:0000259" key="4">
    <source>
        <dbReference type="PROSITE" id="PS51371"/>
    </source>
</evidence>
<dbReference type="SUPFAM" id="SSF81296">
    <property type="entry name" value="E set domains"/>
    <property type="match status" value="1"/>
</dbReference>
<dbReference type="InterPro" id="IPR014756">
    <property type="entry name" value="Ig_E-set"/>
</dbReference>
<keyword evidence="2 3" id="KW-0129">CBS domain</keyword>
<evidence type="ECO:0000256" key="2">
    <source>
        <dbReference type="ARBA" id="ARBA00023122"/>
    </source>
</evidence>
<reference evidence="5" key="1">
    <citation type="submission" date="2022-06" db="EMBL/GenBank/DDBJ databases">
        <title>Uncovering the hologenomic basis of an extraordinary plant invasion.</title>
        <authorList>
            <person name="Bieker V.C."/>
            <person name="Martin M.D."/>
            <person name="Gilbert T."/>
            <person name="Hodgins K."/>
            <person name="Battlay P."/>
            <person name="Petersen B."/>
            <person name="Wilson J."/>
        </authorList>
    </citation>
    <scope>NUCLEOTIDE SEQUENCE</scope>
    <source>
        <strain evidence="5">AA19_3_7</strain>
        <tissue evidence="5">Leaf</tissue>
    </source>
</reference>
<sequence>MVHTHFVWSHGGNQVFLCGDFNGWLKYHQMVTVEGSLTTFMTICDLPPGLHKFKFLVDGVWRIDEMQAIVEDEYGVNNVVVVEQPQLIPQMFPVNDGLPVMDIDGYGDRNHADGASTSGSVPNELEVEITGDDIQTTTRRLYRHFSSYKVYDLIPDSGKVFALDDNMTVEEAFLVMHEEGLGVAPLWNAANLQISGMLTASDFIMFLIELQRNRAMAASNVNQLSTISAWKEGKLQLHRRPLIQIHPDDSLNHLAVRILENHISSIPVLYVPEGSTCPQLLHVAYLSGLLEHVHRHFEHRIAYLPLLQRSIASLPIGTWIREVGGSRELKTVSPNHLLNDAYRVLIDEHISSVPIVDDKGTLVNVFCRSDVLSLAKNNAYVHVQLDQTTISQALQLVDTNTHDRFGICTRSDTLYRVIGLLSDPGIRRVVVVEAATRYVLGLITLRDVFNLIFRDFS</sequence>
<dbReference type="Gene3D" id="2.60.40.10">
    <property type="entry name" value="Immunoglobulins"/>
    <property type="match status" value="1"/>
</dbReference>
<dbReference type="InterPro" id="IPR032640">
    <property type="entry name" value="AMPK1_CBM"/>
</dbReference>
<evidence type="ECO:0000313" key="5">
    <source>
        <dbReference type="EMBL" id="KAI7727462.1"/>
    </source>
</evidence>
<dbReference type="InterPro" id="IPR046342">
    <property type="entry name" value="CBS_dom_sf"/>
</dbReference>
<feature type="domain" description="CBS" evidence="4">
    <location>
        <begin position="153"/>
        <end position="216"/>
    </location>
</feature>
<dbReference type="AlphaFoldDB" id="A0AAD5BQ63"/>
<dbReference type="Proteomes" id="UP001206925">
    <property type="component" value="Unassembled WGS sequence"/>
</dbReference>
<dbReference type="Gene3D" id="3.10.580.10">
    <property type="entry name" value="CBS-domain"/>
    <property type="match status" value="2"/>
</dbReference>
<dbReference type="Pfam" id="PF16561">
    <property type="entry name" value="AMPK1_CBM"/>
    <property type="match status" value="1"/>
</dbReference>
<dbReference type="PROSITE" id="PS51371">
    <property type="entry name" value="CBS"/>
    <property type="match status" value="2"/>
</dbReference>
<accession>A0AAD5BQ63</accession>
<evidence type="ECO:0000256" key="3">
    <source>
        <dbReference type="PROSITE-ProRule" id="PRU00703"/>
    </source>
</evidence>
<gene>
    <name evidence="5" type="ORF">M8C21_010805</name>
</gene>
<dbReference type="PANTHER" id="PTHR13780:SF165">
    <property type="entry name" value="AMP-ACTIVATED KINASE, GLYCOGEN-BINDING PROTEIN"/>
    <property type="match status" value="1"/>
</dbReference>
<dbReference type="InterPro" id="IPR000644">
    <property type="entry name" value="CBS_dom"/>
</dbReference>
<dbReference type="SMART" id="SM00116">
    <property type="entry name" value="CBS"/>
    <property type="match status" value="3"/>
</dbReference>
<keyword evidence="1" id="KW-0677">Repeat</keyword>
<name>A0AAD5BQ63_AMBAR</name>
<keyword evidence="6" id="KW-1185">Reference proteome</keyword>
<evidence type="ECO:0000313" key="6">
    <source>
        <dbReference type="Proteomes" id="UP001206925"/>
    </source>
</evidence>
<feature type="domain" description="CBS" evidence="4">
    <location>
        <begin position="325"/>
        <end position="381"/>
    </location>
</feature>
<dbReference type="GO" id="GO:0009507">
    <property type="term" value="C:chloroplast"/>
    <property type="evidence" value="ECO:0007669"/>
    <property type="project" value="UniProtKB-ARBA"/>
</dbReference>
<comment type="caution">
    <text evidence="5">The sequence shown here is derived from an EMBL/GenBank/DDBJ whole genome shotgun (WGS) entry which is preliminary data.</text>
</comment>
<proteinExistence type="predicted"/>
<dbReference type="Pfam" id="PF00571">
    <property type="entry name" value="CBS"/>
    <property type="match status" value="4"/>
</dbReference>
<organism evidence="5 6">
    <name type="scientific">Ambrosia artemisiifolia</name>
    <name type="common">Common ragweed</name>
    <dbReference type="NCBI Taxonomy" id="4212"/>
    <lineage>
        <taxon>Eukaryota</taxon>
        <taxon>Viridiplantae</taxon>
        <taxon>Streptophyta</taxon>
        <taxon>Embryophyta</taxon>
        <taxon>Tracheophyta</taxon>
        <taxon>Spermatophyta</taxon>
        <taxon>Magnoliopsida</taxon>
        <taxon>eudicotyledons</taxon>
        <taxon>Gunneridae</taxon>
        <taxon>Pentapetalae</taxon>
        <taxon>asterids</taxon>
        <taxon>campanulids</taxon>
        <taxon>Asterales</taxon>
        <taxon>Asteraceae</taxon>
        <taxon>Asteroideae</taxon>
        <taxon>Heliantheae alliance</taxon>
        <taxon>Heliantheae</taxon>
        <taxon>Ambrosia</taxon>
    </lineage>
</organism>
<evidence type="ECO:0000256" key="1">
    <source>
        <dbReference type="ARBA" id="ARBA00022737"/>
    </source>
</evidence>